<dbReference type="PROSITE" id="PS51050">
    <property type="entry name" value="ZF_CW"/>
    <property type="match status" value="1"/>
</dbReference>
<dbReference type="PANTHER" id="PTHR12396">
    <property type="entry name" value="METHYL-CPG BINDING PROTEIN, MBD"/>
    <property type="match status" value="1"/>
</dbReference>
<dbReference type="Pfam" id="PF07496">
    <property type="entry name" value="zf-CW"/>
    <property type="match status" value="1"/>
</dbReference>
<evidence type="ECO:0000256" key="2">
    <source>
        <dbReference type="ARBA" id="ARBA00022771"/>
    </source>
</evidence>
<feature type="region of interest" description="Disordered" evidence="4">
    <location>
        <begin position="359"/>
        <end position="424"/>
    </location>
</feature>
<feature type="region of interest" description="Disordered" evidence="4">
    <location>
        <begin position="43"/>
        <end position="77"/>
    </location>
</feature>
<dbReference type="Proteomes" id="UP000324705">
    <property type="component" value="Chromosome 7A"/>
</dbReference>
<dbReference type="OMA" id="VMRTFQG"/>
<organism evidence="6 7">
    <name type="scientific">Triticum turgidum subsp. durum</name>
    <name type="common">Durum wheat</name>
    <name type="synonym">Triticum durum</name>
    <dbReference type="NCBI Taxonomy" id="4567"/>
    <lineage>
        <taxon>Eukaryota</taxon>
        <taxon>Viridiplantae</taxon>
        <taxon>Streptophyta</taxon>
        <taxon>Embryophyta</taxon>
        <taxon>Tracheophyta</taxon>
        <taxon>Spermatophyta</taxon>
        <taxon>Magnoliopsida</taxon>
        <taxon>Liliopsida</taxon>
        <taxon>Poales</taxon>
        <taxon>Poaceae</taxon>
        <taxon>BOP clade</taxon>
        <taxon>Pooideae</taxon>
        <taxon>Triticodae</taxon>
        <taxon>Triticeae</taxon>
        <taxon>Triticinae</taxon>
        <taxon>Triticum</taxon>
    </lineage>
</organism>
<evidence type="ECO:0000256" key="1">
    <source>
        <dbReference type="ARBA" id="ARBA00022723"/>
    </source>
</evidence>
<name>A0A9R0ZLD2_TRITD</name>
<dbReference type="AlphaFoldDB" id="A0A9R0ZLD2"/>
<evidence type="ECO:0000313" key="7">
    <source>
        <dbReference type="Proteomes" id="UP000324705"/>
    </source>
</evidence>
<dbReference type="Gene3D" id="3.30.40.100">
    <property type="match status" value="1"/>
</dbReference>
<keyword evidence="3" id="KW-0862">Zinc</keyword>
<evidence type="ECO:0000259" key="5">
    <source>
        <dbReference type="PROSITE" id="PS51050"/>
    </source>
</evidence>
<dbReference type="PANTHER" id="PTHR12396:SF45">
    <property type="entry name" value="OS06G0702100 PROTEIN"/>
    <property type="match status" value="1"/>
</dbReference>
<evidence type="ECO:0000256" key="4">
    <source>
        <dbReference type="SAM" id="MobiDB-lite"/>
    </source>
</evidence>
<dbReference type="InterPro" id="IPR011124">
    <property type="entry name" value="Znf_CW"/>
</dbReference>
<evidence type="ECO:0000313" key="6">
    <source>
        <dbReference type="EMBL" id="VAI78966.1"/>
    </source>
</evidence>
<gene>
    <name evidence="6" type="ORF">TRITD_7Av1G225500</name>
</gene>
<keyword evidence="1" id="KW-0479">Metal-binding</keyword>
<protein>
    <recommendedName>
        <fullName evidence="5">CW-type domain-containing protein</fullName>
    </recommendedName>
</protein>
<proteinExistence type="predicted"/>
<feature type="domain" description="CW-type" evidence="5">
    <location>
        <begin position="131"/>
        <end position="190"/>
    </location>
</feature>
<dbReference type="GO" id="GO:0008270">
    <property type="term" value="F:zinc ion binding"/>
    <property type="evidence" value="ECO:0007669"/>
    <property type="project" value="UniProtKB-KW"/>
</dbReference>
<evidence type="ECO:0000256" key="3">
    <source>
        <dbReference type="ARBA" id="ARBA00022833"/>
    </source>
</evidence>
<sequence length="424" mass="48704">MITSMFFLPGTMCDNCTQTMLFCLSNLLAIVAGKDSYLMRNFRGHNPEKGMVHPRKRSRKRLITSDSDDDDDYTDKDYSIEEDASKQLVLYDLQTTRRQQREFQLAEPIYDSSPLQQIPPKTKYGGHSRVLPSIGHYTVQCAQCFKWRIVPTKEKYEELRETISEELFVCARAREWNRVLSCDDPEDMSQDASRVWAIDKPNIAQTPVGWNREVRIRGEGCSKFADVPSTAFFSETSPSTLLNSFLHRIIHGMIDLVLDQSLCFSYNWYLAENPFYVRQGVYLGQFSFAIPKPLQEDYVRKRKYSATTRELPDILEPVEVNPLCWAAPPTRRELLQMGASASNPVDLDDEPEVFEAAPMHTNRRNLNQAVPSWSGRKKRAAASGEPKKRTMQQDSASIRPPSPPSWPRRGQPQRFPNDVEHVLL</sequence>
<keyword evidence="7" id="KW-1185">Reference proteome</keyword>
<dbReference type="Gramene" id="TRITD7Av1G225500.2">
    <property type="protein sequence ID" value="TRITD7Av1G225500.2"/>
    <property type="gene ID" value="TRITD7Av1G225500"/>
</dbReference>
<dbReference type="EMBL" id="LT934123">
    <property type="protein sequence ID" value="VAI78966.1"/>
    <property type="molecule type" value="Genomic_DNA"/>
</dbReference>
<feature type="compositionally biased region" description="Basic residues" evidence="4">
    <location>
        <begin position="52"/>
        <end position="62"/>
    </location>
</feature>
<reference evidence="6 7" key="1">
    <citation type="submission" date="2017-09" db="EMBL/GenBank/DDBJ databases">
        <authorList>
            <consortium name="International Durum Wheat Genome Sequencing Consortium (IDWGSC)"/>
            <person name="Milanesi L."/>
        </authorList>
    </citation>
    <scope>NUCLEOTIDE SEQUENCE [LARGE SCALE GENOMIC DNA]</scope>
    <source>
        <strain evidence="7">cv. Svevo</strain>
    </source>
</reference>
<dbReference type="GO" id="GO:0005634">
    <property type="term" value="C:nucleus"/>
    <property type="evidence" value="ECO:0007669"/>
    <property type="project" value="UniProtKB-ARBA"/>
</dbReference>
<keyword evidence="2" id="KW-0863">Zinc-finger</keyword>
<accession>A0A9R0ZLD2</accession>